<dbReference type="InterPro" id="IPR008927">
    <property type="entry name" value="6-PGluconate_DH-like_C_sf"/>
</dbReference>
<dbReference type="GO" id="GO:0046417">
    <property type="term" value="P:chorismate metabolic process"/>
    <property type="evidence" value="ECO:0007669"/>
    <property type="project" value="InterPro"/>
</dbReference>
<dbReference type="InterPro" id="IPR050812">
    <property type="entry name" value="Preph/Arog_dehydrog"/>
</dbReference>
<dbReference type="KEGG" id="msil:METEAL_38310"/>
<dbReference type="PANTHER" id="PTHR21363">
    <property type="entry name" value="PREPHENATE DEHYDROGENASE"/>
    <property type="match status" value="1"/>
</dbReference>
<dbReference type="RefSeq" id="WP_316413332.1">
    <property type="nucleotide sequence ID" value="NZ_AP027080.1"/>
</dbReference>
<dbReference type="EC" id="5.4.99.5" evidence="1"/>
<dbReference type="SUPFAM" id="SSF48600">
    <property type="entry name" value="Chorismate mutase II"/>
    <property type="match status" value="1"/>
</dbReference>
<dbReference type="GO" id="GO:0070403">
    <property type="term" value="F:NAD+ binding"/>
    <property type="evidence" value="ECO:0007669"/>
    <property type="project" value="InterPro"/>
</dbReference>
<dbReference type="SMART" id="SM00830">
    <property type="entry name" value="CM_2"/>
    <property type="match status" value="1"/>
</dbReference>
<name>A0AA48GV72_9BACT</name>
<keyword evidence="3" id="KW-0175">Coiled coil</keyword>
<dbReference type="InterPro" id="IPR036263">
    <property type="entry name" value="Chorismate_II_sf"/>
</dbReference>
<dbReference type="PROSITE" id="PS51168">
    <property type="entry name" value="CHORISMATE_MUT_2"/>
    <property type="match status" value="1"/>
</dbReference>
<protein>
    <recommendedName>
        <fullName evidence="1">chorismate mutase</fullName>
        <ecNumber evidence="1">5.4.99.5</ecNumber>
    </recommendedName>
</protein>
<keyword evidence="7" id="KW-1185">Reference proteome</keyword>
<dbReference type="GO" id="GO:0008977">
    <property type="term" value="F:prephenate dehydrogenase (NAD+) activity"/>
    <property type="evidence" value="ECO:0007669"/>
    <property type="project" value="InterPro"/>
</dbReference>
<evidence type="ECO:0000259" key="4">
    <source>
        <dbReference type="PROSITE" id="PS51168"/>
    </source>
</evidence>
<dbReference type="AlphaFoldDB" id="A0AA48GV72"/>
<dbReference type="Pfam" id="PF02153">
    <property type="entry name" value="PDH_N"/>
    <property type="match status" value="1"/>
</dbReference>
<dbReference type="EMBL" id="AP027080">
    <property type="protein sequence ID" value="BDU74657.1"/>
    <property type="molecule type" value="Genomic_DNA"/>
</dbReference>
<dbReference type="GO" id="GO:0006571">
    <property type="term" value="P:tyrosine biosynthetic process"/>
    <property type="evidence" value="ECO:0007669"/>
    <property type="project" value="InterPro"/>
</dbReference>
<dbReference type="PROSITE" id="PS51176">
    <property type="entry name" value="PDH_ADH"/>
    <property type="match status" value="1"/>
</dbReference>
<dbReference type="SUPFAM" id="SSF48179">
    <property type="entry name" value="6-phosphogluconate dehydrogenase C-terminal domain-like"/>
    <property type="match status" value="1"/>
</dbReference>
<feature type="domain" description="Chorismate mutase" evidence="4">
    <location>
        <begin position="256"/>
        <end position="347"/>
    </location>
</feature>
<evidence type="ECO:0000256" key="2">
    <source>
        <dbReference type="ARBA" id="ARBA00023002"/>
    </source>
</evidence>
<dbReference type="InterPro" id="IPR046826">
    <property type="entry name" value="PDH_N"/>
</dbReference>
<dbReference type="Gene3D" id="1.20.59.10">
    <property type="entry name" value="Chorismate mutase"/>
    <property type="match status" value="1"/>
</dbReference>
<reference evidence="7" key="1">
    <citation type="journal article" date="2023" name="Int. J. Syst. Evol. Microbiol.">
        <title>Mesoterricola silvestris gen. nov., sp. nov., Mesoterricola sediminis sp. nov., Geothrix oryzae sp. nov., Geothrix edaphica sp. nov., Geothrix rubra sp. nov., and Geothrix limicola sp. nov., six novel members of Acidobacteriota isolated from soils.</title>
        <authorList>
            <person name="Itoh H."/>
            <person name="Sugisawa Y."/>
            <person name="Mise K."/>
            <person name="Xu Z."/>
            <person name="Kuniyasu M."/>
            <person name="Ushijima N."/>
            <person name="Kawano K."/>
            <person name="Kobayashi E."/>
            <person name="Shiratori Y."/>
            <person name="Masuda Y."/>
            <person name="Senoo K."/>
        </authorList>
    </citation>
    <scope>NUCLEOTIDE SEQUENCE [LARGE SCALE GENOMIC DNA]</scope>
    <source>
        <strain evidence="7">W79</strain>
    </source>
</reference>
<dbReference type="Gene3D" id="3.40.50.720">
    <property type="entry name" value="NAD(P)-binding Rossmann-like Domain"/>
    <property type="match status" value="1"/>
</dbReference>
<evidence type="ECO:0000313" key="6">
    <source>
        <dbReference type="EMBL" id="BDU74657.1"/>
    </source>
</evidence>
<evidence type="ECO:0000256" key="3">
    <source>
        <dbReference type="SAM" id="Coils"/>
    </source>
</evidence>
<dbReference type="Proteomes" id="UP001238179">
    <property type="component" value="Chromosome"/>
</dbReference>
<feature type="coiled-coil region" evidence="3">
    <location>
        <begin position="262"/>
        <end position="289"/>
    </location>
</feature>
<dbReference type="SUPFAM" id="SSF51735">
    <property type="entry name" value="NAD(P)-binding Rossmann-fold domains"/>
    <property type="match status" value="1"/>
</dbReference>
<evidence type="ECO:0000313" key="7">
    <source>
        <dbReference type="Proteomes" id="UP001238179"/>
    </source>
</evidence>
<feature type="domain" description="Prephenate/arogenate dehydrogenase" evidence="5">
    <location>
        <begin position="1"/>
        <end position="280"/>
    </location>
</feature>
<dbReference type="PANTHER" id="PTHR21363:SF0">
    <property type="entry name" value="PREPHENATE DEHYDROGENASE [NADP(+)]"/>
    <property type="match status" value="1"/>
</dbReference>
<sequence length="348" mass="36811">MRIGILGYGKFGQALGGLLEEGGCAYRALDPVAPVPAEYRAPDLETLVAASEFLALAVPVGALPEALDRVAPLVGPGQIVFDVASVKVLPAKWMAERLQGPHVGVHPLFGPVSLARAERPLRTVVCAVPGHRAAADRVTGLFRSLGCEVLEQSAEDHDRLMASTHALTFFLAKGLLEMGAGADLPFAPPSFHAIQRTLDAVREDASHLFTSIQNLNPFAGEARSKLLQALQAIDQGLAGPGGGGEVPAPASLPDLGQRSPALVEARARIDDLDRELVELLARRAELSRRAGRAKAALGAPVLDPGREASLLRDRRDWARAEGLDPDVVEGVFQAILRASRQVQGPGPR</sequence>
<keyword evidence="2" id="KW-0560">Oxidoreductase</keyword>
<dbReference type="Pfam" id="PF01817">
    <property type="entry name" value="CM_2"/>
    <property type="match status" value="1"/>
</dbReference>
<gene>
    <name evidence="6" type="ORF">METEAL_38310</name>
</gene>
<accession>A0AA48GV72</accession>
<dbReference type="GO" id="GO:0004106">
    <property type="term" value="F:chorismate mutase activity"/>
    <property type="evidence" value="ECO:0007669"/>
    <property type="project" value="UniProtKB-EC"/>
</dbReference>
<dbReference type="GO" id="GO:0004665">
    <property type="term" value="F:prephenate dehydrogenase (NADP+) activity"/>
    <property type="evidence" value="ECO:0007669"/>
    <property type="project" value="InterPro"/>
</dbReference>
<dbReference type="InterPro" id="IPR003099">
    <property type="entry name" value="Prephen_DH"/>
</dbReference>
<evidence type="ECO:0000259" key="5">
    <source>
        <dbReference type="PROSITE" id="PS51176"/>
    </source>
</evidence>
<evidence type="ECO:0000256" key="1">
    <source>
        <dbReference type="ARBA" id="ARBA00012404"/>
    </source>
</evidence>
<proteinExistence type="predicted"/>
<dbReference type="InterPro" id="IPR036979">
    <property type="entry name" value="CM_dom_sf"/>
</dbReference>
<dbReference type="InterPro" id="IPR002701">
    <property type="entry name" value="CM_II_prokaryot"/>
</dbReference>
<organism evidence="6 7">
    <name type="scientific">Mesoterricola silvestris</name>
    <dbReference type="NCBI Taxonomy" id="2927979"/>
    <lineage>
        <taxon>Bacteria</taxon>
        <taxon>Pseudomonadati</taxon>
        <taxon>Acidobacteriota</taxon>
        <taxon>Holophagae</taxon>
        <taxon>Holophagales</taxon>
        <taxon>Holophagaceae</taxon>
        <taxon>Mesoterricola</taxon>
    </lineage>
</organism>
<dbReference type="InterPro" id="IPR036291">
    <property type="entry name" value="NAD(P)-bd_dom_sf"/>
</dbReference>